<dbReference type="Proteomes" id="UP000077755">
    <property type="component" value="Chromosome 1"/>
</dbReference>
<dbReference type="InterPro" id="IPR010605">
    <property type="entry name" value="DUF1191"/>
</dbReference>
<reference evidence="1" key="2">
    <citation type="submission" date="2022-03" db="EMBL/GenBank/DDBJ databases">
        <title>Draft title - Genomic analysis of global carrot germplasm unveils the trajectory of domestication and the origin of high carotenoid orange carrot.</title>
        <authorList>
            <person name="Iorizzo M."/>
            <person name="Ellison S."/>
            <person name="Senalik D."/>
            <person name="Macko-Podgorni A."/>
            <person name="Grzebelus D."/>
            <person name="Bostan H."/>
            <person name="Rolling W."/>
            <person name="Curaba J."/>
            <person name="Simon P."/>
        </authorList>
    </citation>
    <scope>NUCLEOTIDE SEQUENCE</scope>
    <source>
        <tissue evidence="1">Leaf</tissue>
    </source>
</reference>
<evidence type="ECO:0000313" key="1">
    <source>
        <dbReference type="EMBL" id="WOG81696.1"/>
    </source>
</evidence>
<dbReference type="Pfam" id="PF06697">
    <property type="entry name" value="DUF1191"/>
    <property type="match status" value="1"/>
</dbReference>
<protein>
    <submittedName>
        <fullName evidence="1">Uncharacterized protein</fullName>
    </submittedName>
</protein>
<dbReference type="PANTHER" id="PTHR33512">
    <property type="entry name" value="PROTEIN, PUTATIVE (DUF1191)-RELATED"/>
    <property type="match status" value="1"/>
</dbReference>
<dbReference type="GO" id="GO:0016020">
    <property type="term" value="C:membrane"/>
    <property type="evidence" value="ECO:0007669"/>
    <property type="project" value="TreeGrafter"/>
</dbReference>
<evidence type="ECO:0000313" key="2">
    <source>
        <dbReference type="Proteomes" id="UP000077755"/>
    </source>
</evidence>
<organism evidence="1 2">
    <name type="scientific">Daucus carota subsp. sativus</name>
    <name type="common">Carrot</name>
    <dbReference type="NCBI Taxonomy" id="79200"/>
    <lineage>
        <taxon>Eukaryota</taxon>
        <taxon>Viridiplantae</taxon>
        <taxon>Streptophyta</taxon>
        <taxon>Embryophyta</taxon>
        <taxon>Tracheophyta</taxon>
        <taxon>Spermatophyta</taxon>
        <taxon>Magnoliopsida</taxon>
        <taxon>eudicotyledons</taxon>
        <taxon>Gunneridae</taxon>
        <taxon>Pentapetalae</taxon>
        <taxon>asterids</taxon>
        <taxon>campanulids</taxon>
        <taxon>Apiales</taxon>
        <taxon>Apiaceae</taxon>
        <taxon>Apioideae</taxon>
        <taxon>Scandiceae</taxon>
        <taxon>Daucinae</taxon>
        <taxon>Daucus</taxon>
        <taxon>Daucus sect. Daucus</taxon>
    </lineage>
</organism>
<dbReference type="PANTHER" id="PTHR33512:SF1">
    <property type="entry name" value="PROTEIN, PUTATIVE (DUF1191)-RELATED"/>
    <property type="match status" value="1"/>
</dbReference>
<dbReference type="EMBL" id="CP093343">
    <property type="protein sequence ID" value="WOG81696.1"/>
    <property type="molecule type" value="Genomic_DNA"/>
</dbReference>
<gene>
    <name evidence="1" type="ORF">DCAR_0100847</name>
</gene>
<dbReference type="OrthoDB" id="1101105at2759"/>
<accession>A0A162A1A0</accession>
<proteinExistence type="predicted"/>
<dbReference type="AlphaFoldDB" id="A0A162A1A0"/>
<dbReference type="KEGG" id="dcr:108205935"/>
<dbReference type="Gramene" id="KZN08346">
    <property type="protein sequence ID" value="KZN08346"/>
    <property type="gene ID" value="DCAR_000892"/>
</dbReference>
<dbReference type="OMA" id="NTCHASD"/>
<reference evidence="1" key="1">
    <citation type="journal article" date="2016" name="Nat. Genet.">
        <title>A high-quality carrot genome assembly provides new insights into carotenoid accumulation and asterid genome evolution.</title>
        <authorList>
            <person name="Iorizzo M."/>
            <person name="Ellison S."/>
            <person name="Senalik D."/>
            <person name="Zeng P."/>
            <person name="Satapoomin P."/>
            <person name="Huang J."/>
            <person name="Bowman M."/>
            <person name="Iovene M."/>
            <person name="Sanseverino W."/>
            <person name="Cavagnaro P."/>
            <person name="Yildiz M."/>
            <person name="Macko-Podgorni A."/>
            <person name="Moranska E."/>
            <person name="Grzebelus E."/>
            <person name="Grzebelus D."/>
            <person name="Ashrafi H."/>
            <person name="Zheng Z."/>
            <person name="Cheng S."/>
            <person name="Spooner D."/>
            <person name="Van Deynze A."/>
            <person name="Simon P."/>
        </authorList>
    </citation>
    <scope>NUCLEOTIDE SEQUENCE</scope>
    <source>
        <tissue evidence="1">Leaf</tissue>
    </source>
</reference>
<sequence length="312" mass="34610">MGCVLVFIFIVLAMVALKPMSCTTEAQVSIKSARLLDLVIRDYTFQSYSNHIGTGKLHRIHLPTNLSGINVNTIRFRCGSLRRYGAKFKEFHLGIGITVYPCAERVLVVTQNLGYNWSSIYYDNYELTGYQLISPVLGLLAYNAGDDMNFSTPYEIGIKAGERPIKIDFSNTTWLVNSTGGTIPMCANFGHDGKVTLSHQVSDNVCVSMGHGHFGLVVQSPLMPSRKKVITRWKVVIGTAVGAAIGASLLGLLLIAMFVKVKKKKRMEEMERRAYEEEALQVSMVGHVRAFTATPTRTVPIIEHEYRPPPPP</sequence>
<name>A0A162A1A0_DAUCS</name>
<keyword evidence="2" id="KW-1185">Reference proteome</keyword>